<dbReference type="KEGG" id="cnan:A2G96_17010"/>
<feature type="region of interest" description="Disordered" evidence="1">
    <location>
        <begin position="98"/>
        <end position="140"/>
    </location>
</feature>
<dbReference type="STRING" id="1796606.A2G96_17010"/>
<reference evidence="2 3" key="1">
    <citation type="submission" date="2016-03" db="EMBL/GenBank/DDBJ databases">
        <title>Complete genome sequence of a novel chlorpyrifos degrading bacterium, Cupriavidus nantongensis sp. X1.</title>
        <authorList>
            <person name="Fang L."/>
        </authorList>
    </citation>
    <scope>NUCLEOTIDE SEQUENCE [LARGE SCALE GENOMIC DNA]</scope>
    <source>
        <strain evidence="2 3">X1</strain>
    </source>
</reference>
<organism evidence="2 3">
    <name type="scientific">Cupriavidus nantongensis</name>
    <dbReference type="NCBI Taxonomy" id="1796606"/>
    <lineage>
        <taxon>Bacteria</taxon>
        <taxon>Pseudomonadati</taxon>
        <taxon>Pseudomonadota</taxon>
        <taxon>Betaproteobacteria</taxon>
        <taxon>Burkholderiales</taxon>
        <taxon>Burkholderiaceae</taxon>
        <taxon>Cupriavidus</taxon>
    </lineage>
</organism>
<dbReference type="EMBL" id="CP014844">
    <property type="protein sequence ID" value="AMR79297.1"/>
    <property type="molecule type" value="Genomic_DNA"/>
</dbReference>
<dbReference type="AlphaFoldDB" id="A0A142JMI5"/>
<dbReference type="RefSeq" id="WP_062801181.1">
    <property type="nucleotide sequence ID" value="NZ_CP014844.1"/>
</dbReference>
<proteinExistence type="predicted"/>
<evidence type="ECO:0000256" key="1">
    <source>
        <dbReference type="SAM" id="MobiDB-lite"/>
    </source>
</evidence>
<protein>
    <submittedName>
        <fullName evidence="2">Uncharacterized protein</fullName>
    </submittedName>
</protein>
<evidence type="ECO:0000313" key="2">
    <source>
        <dbReference type="EMBL" id="AMR79297.1"/>
    </source>
</evidence>
<keyword evidence="3" id="KW-1185">Reference proteome</keyword>
<dbReference type="Proteomes" id="UP000075238">
    <property type="component" value="Chromosome 1"/>
</dbReference>
<evidence type="ECO:0000313" key="3">
    <source>
        <dbReference type="Proteomes" id="UP000075238"/>
    </source>
</evidence>
<gene>
    <name evidence="2" type="ORF">A2G96_17010</name>
</gene>
<sequence length="195" mass="20582">MTDRGIEQPSQRTVPAAVAPSPVAFPASVFNLAGAGLAAAREAPAEKKTRVQRGLDYVREHGSATNEEIAKAMGLNAGSHPGSYLAVAVKDGRLETREGRWHLGPGRRSAVLPPASQSNQDPPEATEQERLDQMPTMSDPAPASIQIFPTDVAVVARVDGSILIAVDGQAVDLTPKQARLMQAFSALLNQTGDLQ</sequence>
<name>A0A142JMI5_9BURK</name>
<accession>A0A142JMI5</accession>